<feature type="transmembrane region" description="Helical" evidence="1">
    <location>
        <begin position="49"/>
        <end position="67"/>
    </location>
</feature>
<gene>
    <name evidence="2" type="ORF">A2872_04300</name>
</gene>
<evidence type="ECO:0000313" key="2">
    <source>
        <dbReference type="EMBL" id="OGG06162.1"/>
    </source>
</evidence>
<sequence>MARNKIVGLINTILGSLGFIYILVNNILLLPRAMDNITEYIVKTLLPDIPILIISLTCLTLGIVNLFREENKPWHFVGGIIVIILFPAYFFFGVPFIIPSYVCNRISINIGPDVLAENILTHQSKWFGDTCEVPYGWRVIERGNVFF</sequence>
<feature type="transmembrane region" description="Helical" evidence="1">
    <location>
        <begin position="74"/>
        <end position="98"/>
    </location>
</feature>
<proteinExistence type="predicted"/>
<dbReference type="STRING" id="1798377.A2872_04300"/>
<keyword evidence="1" id="KW-0472">Membrane</keyword>
<name>A0A1F5Z214_9BACT</name>
<evidence type="ECO:0000256" key="1">
    <source>
        <dbReference type="SAM" id="Phobius"/>
    </source>
</evidence>
<dbReference type="AlphaFoldDB" id="A0A1F5Z214"/>
<protein>
    <submittedName>
        <fullName evidence="2">Uncharacterized protein</fullName>
    </submittedName>
</protein>
<comment type="caution">
    <text evidence="2">The sequence shown here is derived from an EMBL/GenBank/DDBJ whole genome shotgun (WGS) entry which is preliminary data.</text>
</comment>
<dbReference type="Proteomes" id="UP000178681">
    <property type="component" value="Unassembled WGS sequence"/>
</dbReference>
<accession>A0A1F5Z214</accession>
<dbReference type="EMBL" id="MFJG01000025">
    <property type="protein sequence ID" value="OGG06162.1"/>
    <property type="molecule type" value="Genomic_DNA"/>
</dbReference>
<organism evidence="2 3">
    <name type="scientific">Candidatus Gottesmanbacteria bacterium RIFCSPHIGHO2_01_FULL_42_12</name>
    <dbReference type="NCBI Taxonomy" id="1798377"/>
    <lineage>
        <taxon>Bacteria</taxon>
        <taxon>Candidatus Gottesmaniibacteriota</taxon>
    </lineage>
</organism>
<keyword evidence="1" id="KW-1133">Transmembrane helix</keyword>
<keyword evidence="1" id="KW-0812">Transmembrane</keyword>
<reference evidence="2 3" key="1">
    <citation type="journal article" date="2016" name="Nat. Commun.">
        <title>Thousands of microbial genomes shed light on interconnected biogeochemical processes in an aquifer system.</title>
        <authorList>
            <person name="Anantharaman K."/>
            <person name="Brown C.T."/>
            <person name="Hug L.A."/>
            <person name="Sharon I."/>
            <person name="Castelle C.J."/>
            <person name="Probst A.J."/>
            <person name="Thomas B.C."/>
            <person name="Singh A."/>
            <person name="Wilkins M.J."/>
            <person name="Karaoz U."/>
            <person name="Brodie E.L."/>
            <person name="Williams K.H."/>
            <person name="Hubbard S.S."/>
            <person name="Banfield J.F."/>
        </authorList>
    </citation>
    <scope>NUCLEOTIDE SEQUENCE [LARGE SCALE GENOMIC DNA]</scope>
</reference>
<evidence type="ECO:0000313" key="3">
    <source>
        <dbReference type="Proteomes" id="UP000178681"/>
    </source>
</evidence>
<feature type="transmembrane region" description="Helical" evidence="1">
    <location>
        <begin position="7"/>
        <end position="29"/>
    </location>
</feature>